<evidence type="ECO:0000313" key="3">
    <source>
        <dbReference type="EMBL" id="XCH45707.1"/>
    </source>
</evidence>
<protein>
    <submittedName>
        <fullName evidence="3">SH3 domain-containing protein</fullName>
    </submittedName>
</protein>
<dbReference type="Gene3D" id="2.30.30.40">
    <property type="entry name" value="SH3 Domains"/>
    <property type="match status" value="1"/>
</dbReference>
<keyword evidence="1" id="KW-0732">Signal</keyword>
<dbReference type="KEGG" id="taut:V4D30_05065"/>
<dbReference type="AlphaFoldDB" id="A0AAU8GVN6"/>
<dbReference type="Pfam" id="PF08239">
    <property type="entry name" value="SH3_3"/>
    <property type="match status" value="1"/>
</dbReference>
<dbReference type="EMBL" id="CP144373">
    <property type="protein sequence ID" value="XCH45707.1"/>
    <property type="molecule type" value="Genomic_DNA"/>
</dbReference>
<sequence>MKSRIVFNVAALFFLFTTLSWAETITVITKENAIRESPKFFAPVKAYVRYGDILNVIGRQKDWYRVKFKNISGYIHKTAVEKRTVTSYETYTTSTTPSEGEITLAGKGFNPQVERQYRSNHPKMPYDLVDRIEKYSIPEREIISFIKNGGLSEPQ</sequence>
<gene>
    <name evidence="3" type="ORF">V4D30_05065</name>
</gene>
<proteinExistence type="predicted"/>
<name>A0AAU8GVN6_9BACT</name>
<dbReference type="SMART" id="SM00287">
    <property type="entry name" value="SH3b"/>
    <property type="match status" value="1"/>
</dbReference>
<evidence type="ECO:0000259" key="2">
    <source>
        <dbReference type="SMART" id="SM00287"/>
    </source>
</evidence>
<dbReference type="RefSeq" id="WP_353683249.1">
    <property type="nucleotide sequence ID" value="NZ_CP144373.1"/>
</dbReference>
<organism evidence="3">
    <name type="scientific">Thermodesulfovibrio autotrophicus</name>
    <dbReference type="NCBI Taxonomy" id="3118333"/>
    <lineage>
        <taxon>Bacteria</taxon>
        <taxon>Pseudomonadati</taxon>
        <taxon>Nitrospirota</taxon>
        <taxon>Thermodesulfovibrionia</taxon>
        <taxon>Thermodesulfovibrionales</taxon>
        <taxon>Thermodesulfovibrionaceae</taxon>
        <taxon>Thermodesulfovibrio</taxon>
    </lineage>
</organism>
<evidence type="ECO:0000256" key="1">
    <source>
        <dbReference type="SAM" id="SignalP"/>
    </source>
</evidence>
<reference evidence="3" key="1">
    <citation type="submission" date="2024-01" db="EMBL/GenBank/DDBJ databases">
        <title>The first autotrophic representatives of the genus Thermodesulfovibrio.</title>
        <authorList>
            <person name="Maltseva A.I."/>
            <person name="Elcheninov A.G."/>
            <person name="Kublanov I.V."/>
            <person name="Lebedinsky A.V."/>
            <person name="Frolov E.N."/>
        </authorList>
    </citation>
    <scope>NUCLEOTIDE SEQUENCE</scope>
    <source>
        <strain evidence="3">3907-1M</strain>
    </source>
</reference>
<feature type="chain" id="PRO_5043952897" evidence="1">
    <location>
        <begin position="23"/>
        <end position="155"/>
    </location>
</feature>
<feature type="signal peptide" evidence="1">
    <location>
        <begin position="1"/>
        <end position="22"/>
    </location>
</feature>
<accession>A0AAU8GVN6</accession>
<dbReference type="InterPro" id="IPR003646">
    <property type="entry name" value="SH3-like_bac-type"/>
</dbReference>
<feature type="domain" description="SH3b" evidence="2">
    <location>
        <begin position="22"/>
        <end position="84"/>
    </location>
</feature>